<reference evidence="3" key="1">
    <citation type="journal article" date="2020" name="Int. J. Syst. Evol. Microbiol.">
        <title>Aquipluma nitroreducens gen. nov. sp. nov., a novel facultatively anaerobic bacterium isolated from a freshwater lake.</title>
        <authorList>
            <person name="Watanabe M."/>
            <person name="Kojima H."/>
            <person name="Fukui M."/>
        </authorList>
    </citation>
    <scope>NUCLEOTIDE SEQUENCE</scope>
    <source>
        <strain evidence="3">MeG22</strain>
    </source>
</reference>
<evidence type="ECO:0000313" key="4">
    <source>
        <dbReference type="Proteomes" id="UP001193389"/>
    </source>
</evidence>
<accession>A0A5K7SFL7</accession>
<evidence type="ECO:0000313" key="3">
    <source>
        <dbReference type="EMBL" id="BBE20432.1"/>
    </source>
</evidence>
<keyword evidence="1" id="KW-0812">Transmembrane</keyword>
<dbReference type="RefSeq" id="WP_318348579.1">
    <property type="nucleotide sequence ID" value="NZ_AP018694.1"/>
</dbReference>
<feature type="domain" description="YdbS-like PH" evidence="2">
    <location>
        <begin position="78"/>
        <end position="150"/>
    </location>
</feature>
<dbReference type="PANTHER" id="PTHR34473">
    <property type="entry name" value="UPF0699 TRANSMEMBRANE PROTEIN YDBS"/>
    <property type="match status" value="1"/>
</dbReference>
<feature type="transmembrane region" description="Helical" evidence="1">
    <location>
        <begin position="21"/>
        <end position="38"/>
    </location>
</feature>
<dbReference type="PANTHER" id="PTHR34473:SF2">
    <property type="entry name" value="UPF0699 TRANSMEMBRANE PROTEIN YDBT"/>
    <property type="match status" value="1"/>
</dbReference>
<sequence>MIEQTIYFKCRPSQLLNLENFLLTLLFIPVVILMDRMLMEHELAFFLPAKLAFYANRLPEYLSVLVLLNLTWQILKVYCTRYEIDPGELRHYSGILSRKHEYIELYRIKDFEVRRPFIYRLFGLGNLVLYTSDKTTPVLHLYAIPNPEEKYTILRGLVELNRKEKHVFEVD</sequence>
<proteinExistence type="predicted"/>
<keyword evidence="1" id="KW-0472">Membrane</keyword>
<dbReference type="InterPro" id="IPR005182">
    <property type="entry name" value="YdbS-like_PH"/>
</dbReference>
<dbReference type="AlphaFoldDB" id="A0A5K7SFL7"/>
<gene>
    <name evidence="3" type="ORF">AQPE_4624</name>
</gene>
<name>A0A5K7SFL7_9BACT</name>
<organism evidence="3 4">
    <name type="scientific">Aquipluma nitroreducens</name>
    <dbReference type="NCBI Taxonomy" id="2010828"/>
    <lineage>
        <taxon>Bacteria</taxon>
        <taxon>Pseudomonadati</taxon>
        <taxon>Bacteroidota</taxon>
        <taxon>Bacteroidia</taxon>
        <taxon>Marinilabiliales</taxon>
        <taxon>Prolixibacteraceae</taxon>
        <taxon>Aquipluma</taxon>
    </lineage>
</organism>
<dbReference type="EMBL" id="AP018694">
    <property type="protein sequence ID" value="BBE20432.1"/>
    <property type="molecule type" value="Genomic_DNA"/>
</dbReference>
<keyword evidence="4" id="KW-1185">Reference proteome</keyword>
<evidence type="ECO:0000256" key="1">
    <source>
        <dbReference type="SAM" id="Phobius"/>
    </source>
</evidence>
<keyword evidence="1" id="KW-1133">Transmembrane helix</keyword>
<dbReference type="Pfam" id="PF03703">
    <property type="entry name" value="bPH_2"/>
    <property type="match status" value="1"/>
</dbReference>
<evidence type="ECO:0000259" key="2">
    <source>
        <dbReference type="Pfam" id="PF03703"/>
    </source>
</evidence>
<dbReference type="Proteomes" id="UP001193389">
    <property type="component" value="Chromosome"/>
</dbReference>
<dbReference type="KEGG" id="anf:AQPE_4624"/>
<protein>
    <recommendedName>
        <fullName evidence="2">YdbS-like PH domain-containing protein</fullName>
    </recommendedName>
</protein>